<evidence type="ECO:0000313" key="2">
    <source>
        <dbReference type="EMBL" id="MBX66985.1"/>
    </source>
</evidence>
<name>A0A2P2QJ91_RHIMU</name>
<proteinExistence type="predicted"/>
<dbReference type="AlphaFoldDB" id="A0A2P2QJ91"/>
<dbReference type="EMBL" id="GGEC01086501">
    <property type="protein sequence ID" value="MBX66985.1"/>
    <property type="molecule type" value="Transcribed_RNA"/>
</dbReference>
<keyword evidence="1" id="KW-0472">Membrane</keyword>
<evidence type="ECO:0000256" key="1">
    <source>
        <dbReference type="SAM" id="Phobius"/>
    </source>
</evidence>
<keyword evidence="1" id="KW-0812">Transmembrane</keyword>
<organism evidence="2">
    <name type="scientific">Rhizophora mucronata</name>
    <name type="common">Asiatic mangrove</name>
    <dbReference type="NCBI Taxonomy" id="61149"/>
    <lineage>
        <taxon>Eukaryota</taxon>
        <taxon>Viridiplantae</taxon>
        <taxon>Streptophyta</taxon>
        <taxon>Embryophyta</taxon>
        <taxon>Tracheophyta</taxon>
        <taxon>Spermatophyta</taxon>
        <taxon>Magnoliopsida</taxon>
        <taxon>eudicotyledons</taxon>
        <taxon>Gunneridae</taxon>
        <taxon>Pentapetalae</taxon>
        <taxon>rosids</taxon>
        <taxon>fabids</taxon>
        <taxon>Malpighiales</taxon>
        <taxon>Rhizophoraceae</taxon>
        <taxon>Rhizophora</taxon>
    </lineage>
</organism>
<reference evidence="2" key="1">
    <citation type="submission" date="2018-02" db="EMBL/GenBank/DDBJ databases">
        <title>Rhizophora mucronata_Transcriptome.</title>
        <authorList>
            <person name="Meera S.P."/>
            <person name="Sreeshan A."/>
            <person name="Augustine A."/>
        </authorList>
    </citation>
    <scope>NUCLEOTIDE SEQUENCE</scope>
    <source>
        <tissue evidence="2">Leaf</tissue>
    </source>
</reference>
<feature type="transmembrane region" description="Helical" evidence="1">
    <location>
        <begin position="6"/>
        <end position="24"/>
    </location>
</feature>
<sequence length="52" mass="6212">MCHDVSTAAHMAFIFVLLKSHLLFPKVYQVMKRKIQVYHKLYSSHIIYLPQH</sequence>
<accession>A0A2P2QJ91</accession>
<keyword evidence="1" id="KW-1133">Transmembrane helix</keyword>
<protein>
    <submittedName>
        <fullName evidence="2">Uncharacterized protein</fullName>
    </submittedName>
</protein>